<proteinExistence type="predicted"/>
<dbReference type="PROSITE" id="PS50206">
    <property type="entry name" value="RHODANESE_3"/>
    <property type="match status" value="1"/>
</dbReference>
<reference evidence="2" key="1">
    <citation type="submission" date="2021-04" db="EMBL/GenBank/DDBJ databases">
        <title>Draft genome of Fusarium avenaceum strain F156N33, isolated from an atmospheric sample in Virginia.</title>
        <authorList>
            <person name="Yang S."/>
            <person name="Vinatzer B.A."/>
            <person name="Coleman J."/>
        </authorList>
    </citation>
    <scope>NUCLEOTIDE SEQUENCE</scope>
    <source>
        <strain evidence="2">F156N33</strain>
    </source>
</reference>
<dbReference type="InterPro" id="IPR001763">
    <property type="entry name" value="Rhodanese-like_dom"/>
</dbReference>
<name>A0A9P7H6L6_9HYPO</name>
<dbReference type="Proteomes" id="UP000782241">
    <property type="component" value="Unassembled WGS sequence"/>
</dbReference>
<dbReference type="PANTHER" id="PTHR44086:SF10">
    <property type="entry name" value="THIOSULFATE SULFURTRANSFERASE_RHODANESE-LIKE DOMAIN-CONTAINING PROTEIN 3"/>
    <property type="match status" value="1"/>
</dbReference>
<comment type="caution">
    <text evidence="2">The sequence shown here is derived from an EMBL/GenBank/DDBJ whole genome shotgun (WGS) entry which is preliminary data.</text>
</comment>
<dbReference type="Gene3D" id="3.40.250.10">
    <property type="entry name" value="Rhodanese-like domain"/>
    <property type="match status" value="1"/>
</dbReference>
<gene>
    <name evidence="2" type="ORF">KAF25_004718</name>
</gene>
<keyword evidence="3" id="KW-1185">Reference proteome</keyword>
<protein>
    <recommendedName>
        <fullName evidence="1">Rhodanese domain-containing protein</fullName>
    </recommendedName>
</protein>
<dbReference type="CDD" id="cd01519">
    <property type="entry name" value="RHOD_HSP67B2"/>
    <property type="match status" value="1"/>
</dbReference>
<dbReference type="EMBL" id="JAGPUO010000005">
    <property type="protein sequence ID" value="KAG5662300.1"/>
    <property type="molecule type" value="Genomic_DNA"/>
</dbReference>
<sequence>MTHNPIYKFTMASRRALVSSVLRASSVIRPARSIFTVAARTARPSVASRAIAPFANSARCYSAKTIPESKKWDFEDLKKLVETDKNDNIVIVDVREPTELFQSGKIPGAINIPITTAAQSFHIPEEDFEDMYGFERPDKTKELLFYCKAGVRARAAAQLAQHAGWKNVGDYPGSWLDWEAKNGPVEPVRKLGQ</sequence>
<dbReference type="InterPro" id="IPR036873">
    <property type="entry name" value="Rhodanese-like_dom_sf"/>
</dbReference>
<evidence type="ECO:0000313" key="3">
    <source>
        <dbReference type="Proteomes" id="UP000782241"/>
    </source>
</evidence>
<feature type="domain" description="Rhodanese" evidence="1">
    <location>
        <begin position="85"/>
        <end position="187"/>
    </location>
</feature>
<dbReference type="SMART" id="SM00450">
    <property type="entry name" value="RHOD"/>
    <property type="match status" value="1"/>
</dbReference>
<organism evidence="2 3">
    <name type="scientific">Fusarium avenaceum</name>
    <dbReference type="NCBI Taxonomy" id="40199"/>
    <lineage>
        <taxon>Eukaryota</taxon>
        <taxon>Fungi</taxon>
        <taxon>Dikarya</taxon>
        <taxon>Ascomycota</taxon>
        <taxon>Pezizomycotina</taxon>
        <taxon>Sordariomycetes</taxon>
        <taxon>Hypocreomycetidae</taxon>
        <taxon>Hypocreales</taxon>
        <taxon>Nectriaceae</taxon>
        <taxon>Fusarium</taxon>
        <taxon>Fusarium tricinctum species complex</taxon>
    </lineage>
</organism>
<evidence type="ECO:0000259" key="1">
    <source>
        <dbReference type="PROSITE" id="PS50206"/>
    </source>
</evidence>
<accession>A0A9P7H6L6</accession>
<dbReference type="AlphaFoldDB" id="A0A9P7H6L6"/>
<dbReference type="GO" id="GO:0005739">
    <property type="term" value="C:mitochondrion"/>
    <property type="evidence" value="ECO:0007669"/>
    <property type="project" value="TreeGrafter"/>
</dbReference>
<dbReference type="GO" id="GO:0004792">
    <property type="term" value="F:thiosulfate-cyanide sulfurtransferase activity"/>
    <property type="evidence" value="ECO:0007669"/>
    <property type="project" value="TreeGrafter"/>
</dbReference>
<evidence type="ECO:0000313" key="2">
    <source>
        <dbReference type="EMBL" id="KAG5662300.1"/>
    </source>
</evidence>
<dbReference type="PANTHER" id="PTHR44086">
    <property type="entry name" value="THIOSULFATE SULFURTRANSFERASE RDL2, MITOCHONDRIAL-RELATED"/>
    <property type="match status" value="1"/>
</dbReference>
<dbReference type="Pfam" id="PF00581">
    <property type="entry name" value="Rhodanese"/>
    <property type="match status" value="1"/>
</dbReference>
<dbReference type="SUPFAM" id="SSF52821">
    <property type="entry name" value="Rhodanese/Cell cycle control phosphatase"/>
    <property type="match status" value="1"/>
</dbReference>